<dbReference type="PANTHER" id="PTHR42928">
    <property type="entry name" value="TRICARBOXYLATE-BINDING PROTEIN"/>
    <property type="match status" value="1"/>
</dbReference>
<organism evidence="3 4">
    <name type="scientific">Bordetella holmesii CDC-H585-BH</name>
    <dbReference type="NCBI Taxonomy" id="1331206"/>
    <lineage>
        <taxon>Bacteria</taxon>
        <taxon>Pseudomonadati</taxon>
        <taxon>Pseudomonadota</taxon>
        <taxon>Betaproteobacteria</taxon>
        <taxon>Burkholderiales</taxon>
        <taxon>Alcaligenaceae</taxon>
        <taxon>Bordetella</taxon>
    </lineage>
</organism>
<protein>
    <submittedName>
        <fullName evidence="3">Tripartite tricarboxylate transporter family receptor</fullName>
    </submittedName>
</protein>
<dbReference type="EMBL" id="JFZZ01000032">
    <property type="protein sequence ID" value="KAK97034.1"/>
    <property type="molecule type" value="Genomic_DNA"/>
</dbReference>
<gene>
    <name evidence="3" type="ORF">L497_1624</name>
</gene>
<feature type="chain" id="PRO_5007628608" evidence="2">
    <location>
        <begin position="25"/>
        <end position="384"/>
    </location>
</feature>
<dbReference type="PATRIC" id="fig|1331206.3.peg.764"/>
<comment type="similarity">
    <text evidence="1">Belongs to the UPF0065 (bug) family.</text>
</comment>
<dbReference type="Gene3D" id="3.40.190.10">
    <property type="entry name" value="Periplasmic binding protein-like II"/>
    <property type="match status" value="1"/>
</dbReference>
<dbReference type="SUPFAM" id="SSF53850">
    <property type="entry name" value="Periplasmic binding protein-like II"/>
    <property type="match status" value="1"/>
</dbReference>
<dbReference type="STRING" id="35814.BBB42_11390"/>
<dbReference type="Proteomes" id="UP000026682">
    <property type="component" value="Unassembled WGS sequence"/>
</dbReference>
<dbReference type="CDD" id="cd13578">
    <property type="entry name" value="PBP2_Bug27"/>
    <property type="match status" value="1"/>
</dbReference>
<dbReference type="PANTHER" id="PTHR42928:SF5">
    <property type="entry name" value="BLR1237 PROTEIN"/>
    <property type="match status" value="1"/>
</dbReference>
<feature type="signal peptide" evidence="2">
    <location>
        <begin position="1"/>
        <end position="24"/>
    </location>
</feature>
<accession>A0A158M7J4</accession>
<keyword evidence="2" id="KW-0732">Signal</keyword>
<dbReference type="InterPro" id="IPR005064">
    <property type="entry name" value="BUG"/>
</dbReference>
<name>A0A158M7J4_9BORD</name>
<evidence type="ECO:0000313" key="4">
    <source>
        <dbReference type="Proteomes" id="UP000026682"/>
    </source>
</evidence>
<reference evidence="3 4" key="1">
    <citation type="submission" date="2014-03" db="EMBL/GenBank/DDBJ databases">
        <title>Genome sequence of Bordetella holmseii.</title>
        <authorList>
            <person name="Harvill E."/>
            <person name="Goodfield L.L."/>
            <person name="Ivanov Y."/>
            <person name="Meyer J.A."/>
            <person name="Newth C."/>
            <person name="Cassiday P."/>
            <person name="Tondella M.L."/>
            <person name="Liao P."/>
            <person name="Zimmerman J."/>
            <person name="Meert K."/>
            <person name="Wessel D."/>
            <person name="Berger J."/>
            <person name="Dean J.M."/>
            <person name="Holubkov R."/>
            <person name="Burr J."/>
            <person name="Liu T."/>
            <person name="Brinkac L.M."/>
            <person name="Sanka R."/>
            <person name="Kim M."/>
            <person name="Losada L."/>
        </authorList>
    </citation>
    <scope>NUCLEOTIDE SEQUENCE [LARGE SCALE GENOMIC DNA]</scope>
    <source>
        <strain evidence="3 4">CDC-H585-BH</strain>
    </source>
</reference>
<proteinExistence type="inferred from homology"/>
<comment type="caution">
    <text evidence="3">The sequence shown here is derived from an EMBL/GenBank/DDBJ whole genome shotgun (WGS) entry which is preliminary data.</text>
</comment>
<evidence type="ECO:0000313" key="3">
    <source>
        <dbReference type="EMBL" id="KAK97034.1"/>
    </source>
</evidence>
<dbReference type="AlphaFoldDB" id="A0A158M7J4"/>
<dbReference type="Pfam" id="PF03401">
    <property type="entry name" value="TctC"/>
    <property type="match status" value="1"/>
</dbReference>
<dbReference type="Gene3D" id="3.40.190.150">
    <property type="entry name" value="Bordetella uptake gene, domain 1"/>
    <property type="match status" value="1"/>
</dbReference>
<keyword evidence="3" id="KW-0675">Receptor</keyword>
<evidence type="ECO:0000256" key="2">
    <source>
        <dbReference type="SAM" id="SignalP"/>
    </source>
</evidence>
<sequence>MLKRSFLSSALFVGALGMTSTAAAAWPQRQVTLIVPFAAGGAVDSVARALAARMSEGLGQTVVVENRTGASGMIGADYVAKSKPDGYTLLMGTQSTLAVGPLLMRPDNADPSQSFAGAGMLATAPLLLVANPAFPAKTVAELVAKAKREPGKIDYGSGGVGSTPHMAGELLGLSTGTKLSHIVYKGEQPALTDVMGNQIPIMFSNLQIALPLVQSGRLKALAISTAKRSPAAPDVPTIAETVAPGFDAATWFGVVAPKATPPEVIARLGSEIEKAANDPALRKTLEGQGITIQQLSPAAFDAYIRDDYKKWQRVIKDARITMNRPGFLRQSRSSKSSAVRTLPEKPGRYSCGAVVGCRTTRYSQTHRRVPGREWNRSCVGFFHA</sequence>
<dbReference type="InterPro" id="IPR042100">
    <property type="entry name" value="Bug_dom1"/>
</dbReference>
<evidence type="ECO:0000256" key="1">
    <source>
        <dbReference type="ARBA" id="ARBA00006987"/>
    </source>
</evidence>